<dbReference type="InterPro" id="IPR006315">
    <property type="entry name" value="OM_autotransptr_brl_dom"/>
</dbReference>
<dbReference type="SUPFAM" id="SSF103515">
    <property type="entry name" value="Autotransporter"/>
    <property type="match status" value="1"/>
</dbReference>
<name>A0ABN5JEZ8_FUSVA</name>
<dbReference type="InterPro" id="IPR051551">
    <property type="entry name" value="Autotransporter_adhesion"/>
</dbReference>
<accession>A0ABN5JEZ8</accession>
<dbReference type="PROSITE" id="PS00138">
    <property type="entry name" value="SUBTILASE_SER"/>
    <property type="match status" value="1"/>
</dbReference>
<comment type="similarity">
    <text evidence="5">Belongs to the peptidase S8 family.</text>
</comment>
<dbReference type="Pfam" id="PF12951">
    <property type="entry name" value="PATR"/>
    <property type="match status" value="1"/>
</dbReference>
<keyword evidence="2" id="KW-0732">Signal</keyword>
<keyword evidence="4" id="KW-0720">Serine protease</keyword>
<evidence type="ECO:0000256" key="2">
    <source>
        <dbReference type="ARBA" id="ARBA00022729"/>
    </source>
</evidence>
<evidence type="ECO:0000313" key="8">
    <source>
        <dbReference type="Proteomes" id="UP000241238"/>
    </source>
</evidence>
<dbReference type="InterPro" id="IPR000209">
    <property type="entry name" value="Peptidase_S8/S53_dom"/>
</dbReference>
<proteinExistence type="inferred from homology"/>
<dbReference type="PROSITE" id="PS51892">
    <property type="entry name" value="SUBTILASE"/>
    <property type="match status" value="1"/>
</dbReference>
<keyword evidence="8" id="KW-1185">Reference proteome</keyword>
<reference evidence="8" key="1">
    <citation type="journal article" date="2018" name="MSphere">
        <title>Fusobacterium Genomics Using MinION and Illumina Sequencing Enables Genome Completion and Correction.</title>
        <authorList>
            <person name="Todd S.M."/>
            <person name="Settlage R.E."/>
            <person name="Lahmers K.K."/>
            <person name="Slade D.J."/>
        </authorList>
    </citation>
    <scope>NUCLEOTIDE SEQUENCE [LARGE SCALE GENOMIC DNA]</scope>
    <source>
        <strain evidence="8">ATCC 27725</strain>
    </source>
</reference>
<dbReference type="InterPro" id="IPR005546">
    <property type="entry name" value="Autotransporte_beta"/>
</dbReference>
<evidence type="ECO:0000256" key="3">
    <source>
        <dbReference type="ARBA" id="ARBA00022801"/>
    </source>
</evidence>
<comment type="caution">
    <text evidence="5">Lacks conserved residue(s) required for the propagation of feature annotation.</text>
</comment>
<protein>
    <submittedName>
        <fullName evidence="7">Autotransporter domain-containing protein</fullName>
    </submittedName>
</protein>
<dbReference type="InterPro" id="IPR011050">
    <property type="entry name" value="Pectin_lyase_fold/virulence"/>
</dbReference>
<gene>
    <name evidence="7" type="ORF">C4N18_03855</name>
</gene>
<dbReference type="InterPro" id="IPR036709">
    <property type="entry name" value="Autotransporte_beta_dom_sf"/>
</dbReference>
<dbReference type="Pfam" id="PF03797">
    <property type="entry name" value="Autotransporter"/>
    <property type="match status" value="1"/>
</dbReference>
<dbReference type="InterPro" id="IPR023828">
    <property type="entry name" value="Peptidase_S8_Ser-AS"/>
</dbReference>
<evidence type="ECO:0000256" key="1">
    <source>
        <dbReference type="ARBA" id="ARBA00022670"/>
    </source>
</evidence>
<dbReference type="Gene3D" id="3.40.50.200">
    <property type="entry name" value="Peptidase S8/S53 domain"/>
    <property type="match status" value="1"/>
</dbReference>
<organism evidence="7 8">
    <name type="scientific">Fusobacterium varium ATCC 27725</name>
    <dbReference type="NCBI Taxonomy" id="469618"/>
    <lineage>
        <taxon>Bacteria</taxon>
        <taxon>Fusobacteriati</taxon>
        <taxon>Fusobacteriota</taxon>
        <taxon>Fusobacteriia</taxon>
        <taxon>Fusobacteriales</taxon>
        <taxon>Fusobacteriaceae</taxon>
        <taxon>Fusobacterium</taxon>
    </lineage>
</organism>
<dbReference type="NCBIfam" id="TIGR01414">
    <property type="entry name" value="autotrans_barl"/>
    <property type="match status" value="1"/>
</dbReference>
<keyword evidence="3" id="KW-0378">Hydrolase</keyword>
<dbReference type="SUPFAM" id="SSF51126">
    <property type="entry name" value="Pectin lyase-like"/>
    <property type="match status" value="1"/>
</dbReference>
<dbReference type="Gene3D" id="2.40.128.130">
    <property type="entry name" value="Autotransporter beta-domain"/>
    <property type="match status" value="1"/>
</dbReference>
<keyword evidence="1" id="KW-0645">Protease</keyword>
<evidence type="ECO:0000313" key="7">
    <source>
        <dbReference type="EMBL" id="AVQ30398.1"/>
    </source>
</evidence>
<dbReference type="Pfam" id="PF00082">
    <property type="entry name" value="Peptidase_S8"/>
    <property type="match status" value="1"/>
</dbReference>
<evidence type="ECO:0000259" key="6">
    <source>
        <dbReference type="PROSITE" id="PS51208"/>
    </source>
</evidence>
<dbReference type="PROSITE" id="PS51208">
    <property type="entry name" value="AUTOTRANSPORTER"/>
    <property type="match status" value="1"/>
</dbReference>
<dbReference type="PANTHER" id="PTHR35037">
    <property type="entry name" value="C-TERMINAL REGION OF AIDA-LIKE PROTEIN"/>
    <property type="match status" value="1"/>
</dbReference>
<dbReference type="EMBL" id="CP028103">
    <property type="protein sequence ID" value="AVQ30398.1"/>
    <property type="molecule type" value="Genomic_DNA"/>
</dbReference>
<evidence type="ECO:0000256" key="5">
    <source>
        <dbReference type="PROSITE-ProRule" id="PRU01240"/>
    </source>
</evidence>
<dbReference type="GeneID" id="77467114"/>
<dbReference type="PROSITE" id="PS51257">
    <property type="entry name" value="PROKAR_LIPOPROTEIN"/>
    <property type="match status" value="1"/>
</dbReference>
<dbReference type="InterPro" id="IPR036852">
    <property type="entry name" value="Peptidase_S8/S53_dom_sf"/>
</dbReference>
<dbReference type="SMART" id="SM00869">
    <property type="entry name" value="Autotransporter"/>
    <property type="match status" value="1"/>
</dbReference>
<feature type="domain" description="Autotransporter" evidence="6">
    <location>
        <begin position="647"/>
        <end position="925"/>
    </location>
</feature>
<dbReference type="SUPFAM" id="SSF52743">
    <property type="entry name" value="Subtilisin-like"/>
    <property type="match status" value="1"/>
</dbReference>
<dbReference type="Proteomes" id="UP000241238">
    <property type="component" value="Chromosome"/>
</dbReference>
<evidence type="ECO:0000256" key="4">
    <source>
        <dbReference type="ARBA" id="ARBA00022825"/>
    </source>
</evidence>
<dbReference type="NCBIfam" id="TIGR02601">
    <property type="entry name" value="autotrns_rpt"/>
    <property type="match status" value="1"/>
</dbReference>
<dbReference type="RefSeq" id="WP_005948781.1">
    <property type="nucleotide sequence ID" value="NZ_CP028103.1"/>
</dbReference>
<sequence>MKIKIEFKYLYIFIILSTLLSGCGSGGGGSSSNNSNNITVPPKIEMNFKKSDTVVGVIDTSFSYFDEFKDPSGNYRIFIDDSFDADPQKKLNNTYTHGELVSLLIGGNKTGVSDKIGIYAIPAYLTEGGKIKFQASMYEKMYQAGVRIFSQSFGNPSYGITKENYPVASGIVDFYVNKASTDSLFIFAAGNTGDFNPTAEALLPKFYPKAEKGWLAVVGLDPSTGKIHRDSSRAGEAMNWTITASFVAEADKVYNGINYHTTAFGTSFSAPVVAGAAGAIQVKYPWMSRDLIRQSLLTTATDLGDVGVDNVYGWGYLNLEKALKGPAVFDKRLTFDNDGNRIDNVIIDMNGYPTSSENIANYTFANDISGDAGVIKKGTGTLWFTGNNTYSGQTTIQDGALVITNNLNSNVVLENNGILRAVGVVSPLGITERVVTINGNIKNNSTSTEGLSISYGGLKINGDYTGNNNSSISIDITSNLEVTGTFDNGNGKINVTYGTKSIPISNIYMTKDIVTAELIKNTIPENINTVPINNYFDFQNITVTDNKISLDYKRNSTEYVVKSLGMTSHSAVNTALNLENSFTVAEKNDSFLKAASGILATPNALLPRTIDSLSAEIYASSQNLIFKQLKEMNRDLSNRVALVSENRNDNLNGIWFNGIGTKGKLYQKGYAGADTKLYGGQVGIDRYFSDKLLLGAVISASKAEADFDKYAGKAENTNVMLSGYGLYEFNKNFYTLGRVGIGYTKSDVERDIWINENSIHLSTDYDNVLYSLYSELGYKFSINKNIKVSPYVGLMYDYVRRGSFKEDSNSIYGIETGRKNYEQFSGVAGIRTDFKFDRYKFYGGVTQVVSFSEDKLDFKAKYVGDISGNGYNITGIKLNKNTTWINLGIEAKINESTSINISYDISVERAKISDNMVSLGYKFRF</sequence>
<dbReference type="InterPro" id="IPR013425">
    <property type="entry name" value="Autotrns_rpt"/>
</dbReference>
<dbReference type="PANTHER" id="PTHR35037:SF3">
    <property type="entry name" value="C-TERMINAL REGION OF AIDA-LIKE PROTEIN"/>
    <property type="match status" value="1"/>
</dbReference>